<feature type="transmembrane region" description="Helical" evidence="2">
    <location>
        <begin position="288"/>
        <end position="306"/>
    </location>
</feature>
<feature type="transmembrane region" description="Helical" evidence="2">
    <location>
        <begin position="257"/>
        <end position="276"/>
    </location>
</feature>
<feature type="transmembrane region" description="Helical" evidence="2">
    <location>
        <begin position="473"/>
        <end position="494"/>
    </location>
</feature>
<keyword evidence="2" id="KW-0812">Transmembrane</keyword>
<feature type="transmembrane region" description="Helical" evidence="2">
    <location>
        <begin position="370"/>
        <end position="393"/>
    </location>
</feature>
<feature type="transmembrane region" description="Helical" evidence="2">
    <location>
        <begin position="405"/>
        <end position="428"/>
    </location>
</feature>
<feature type="compositionally biased region" description="Pro residues" evidence="1">
    <location>
        <begin position="753"/>
        <end position="767"/>
    </location>
</feature>
<feature type="transmembrane region" description="Helical" evidence="2">
    <location>
        <begin position="326"/>
        <end position="349"/>
    </location>
</feature>
<accession>A0A1V9A7Q1</accession>
<feature type="region of interest" description="Disordered" evidence="1">
    <location>
        <begin position="752"/>
        <end position="787"/>
    </location>
</feature>
<evidence type="ECO:0000313" key="4">
    <source>
        <dbReference type="Proteomes" id="UP000192591"/>
    </source>
</evidence>
<feature type="transmembrane region" description="Helical" evidence="2">
    <location>
        <begin position="177"/>
        <end position="200"/>
    </location>
</feature>
<comment type="caution">
    <text evidence="3">The sequence shown here is derived from an EMBL/GenBank/DDBJ whole genome shotgun (WGS) entry which is preliminary data.</text>
</comment>
<keyword evidence="2" id="KW-0472">Membrane</keyword>
<sequence length="787" mass="81377">MPLPGPDTHVVELRVPGLIGTSGDDLLDATSTVDVAGDGVGRVIRPADRLRRPAPGPVLCALGRSVSRTLEGYLWSRMTSGGAAKAAWALLFPFSLVNVAQWMLPPESASAPRASRALTAVCRSLLRVTGVLLTMLLVAQLAVVSLDLVAGQCLRPGSGCLGGAPSWLRDTAVARTAVGVVPLLAVVAVLFAVASASWPVRAARLREPRPDLPGGTLVDDQDDTTTLRCLHSVAALGTVAVVLLGDPLRAPEGAVGSTVWILALALPGLAVGGAAFRTHRLLGPASRFALLALALCLVGVATVVPASARDGATGPFVTGAGAMVELVAAALFATCVLFAVLLIPTAVVARGAWSGLPQRLRPWAGGWAAAPALALAGLLGGGFGAGLAIAARYLLDADLALPRGYALITLLWGAGLAVATLVAGYALVAGPLRRHRRGIPEVLRLMETRDADLADAADAWARAAWERKHLHRLVLAVVLVMIAGAAALVVVRVAELDIPALLTPLSALGVVALGALALALLRAVYTTATGTQRVRHLAAFADLVCFWPRVAHPVVPPSYALKVVPELAERTKEHLRKHDNRVVVAGYHVGGLLALITAGRLTAELTPAERERLGVLTAGAPLQWGYQRAFPAVFGHDTLERLYGGLDGRWRGLCRGTDTFGGGATTWRHQVTGGDLLGIGYLPEGGVGPLDAAERGAHGVLVLGGDHWLPDPMPGPVSGRRWAPGVRRHADYIAEPEWDRAVACAAGLAGPSPAIPEPTRPTGPAPVPGDVFGGPRVPSSRVGGGAF</sequence>
<gene>
    <name evidence="3" type="ORF">B1813_09245</name>
</gene>
<dbReference type="RefSeq" id="WP_139794750.1">
    <property type="nucleotide sequence ID" value="NZ_MWIH01000005.1"/>
</dbReference>
<dbReference type="STRING" id="1962155.B1813_09245"/>
<name>A0A1V9A7Q1_SACPI</name>
<organism evidence="3 4">
    <name type="scientific">Saccharomonospora piscinae</name>
    <dbReference type="NCBI Taxonomy" id="687388"/>
    <lineage>
        <taxon>Bacteria</taxon>
        <taxon>Bacillati</taxon>
        <taxon>Actinomycetota</taxon>
        <taxon>Actinomycetes</taxon>
        <taxon>Pseudonocardiales</taxon>
        <taxon>Pseudonocardiaceae</taxon>
        <taxon>Saccharomonospora</taxon>
    </lineage>
</organism>
<reference evidence="3 4" key="1">
    <citation type="submission" date="2017-02" db="EMBL/GenBank/DDBJ databases">
        <title>Draft genome of Saccharomonospora sp. 154.</title>
        <authorList>
            <person name="Alonso-Carmona G.S."/>
            <person name="De La Haba R."/>
            <person name="Vera-Gargallo B."/>
            <person name="Sandoval-Trujillo A.H."/>
            <person name="Ramirez-Duran N."/>
            <person name="Ventosa A."/>
        </authorList>
    </citation>
    <scope>NUCLEOTIDE SEQUENCE [LARGE SCALE GENOMIC DNA]</scope>
    <source>
        <strain evidence="3 4">LRS4.154</strain>
    </source>
</reference>
<keyword evidence="2" id="KW-1133">Transmembrane helix</keyword>
<evidence type="ECO:0008006" key="5">
    <source>
        <dbReference type="Google" id="ProtNLM"/>
    </source>
</evidence>
<evidence type="ECO:0000256" key="2">
    <source>
        <dbReference type="SAM" id="Phobius"/>
    </source>
</evidence>
<dbReference type="EMBL" id="MWIH01000005">
    <property type="protein sequence ID" value="OQO93159.1"/>
    <property type="molecule type" value="Genomic_DNA"/>
</dbReference>
<evidence type="ECO:0000256" key="1">
    <source>
        <dbReference type="SAM" id="MobiDB-lite"/>
    </source>
</evidence>
<protein>
    <recommendedName>
        <fullName evidence="5">Integral membrane protein</fullName>
    </recommendedName>
</protein>
<feature type="transmembrane region" description="Helical" evidence="2">
    <location>
        <begin position="500"/>
        <end position="525"/>
    </location>
</feature>
<keyword evidence="4" id="KW-1185">Reference proteome</keyword>
<proteinExistence type="predicted"/>
<dbReference type="Proteomes" id="UP000192591">
    <property type="component" value="Unassembled WGS sequence"/>
</dbReference>
<feature type="transmembrane region" description="Helical" evidence="2">
    <location>
        <begin position="125"/>
        <end position="146"/>
    </location>
</feature>
<evidence type="ECO:0000313" key="3">
    <source>
        <dbReference type="EMBL" id="OQO93159.1"/>
    </source>
</evidence>
<feature type="transmembrane region" description="Helical" evidence="2">
    <location>
        <begin position="227"/>
        <end position="245"/>
    </location>
</feature>
<dbReference type="AlphaFoldDB" id="A0A1V9A7Q1"/>